<protein>
    <recommendedName>
        <fullName evidence="4">Di-trans,poly-cis-decaprenylcistransferase</fullName>
    </recommendedName>
</protein>
<dbReference type="InterPro" id="IPR036424">
    <property type="entry name" value="UPP_synth-like_sf"/>
</dbReference>
<dbReference type="Pfam" id="PF01255">
    <property type="entry name" value="Prenyltransf"/>
    <property type="match status" value="1"/>
</dbReference>
<feature type="non-terminal residue" evidence="3">
    <location>
        <position position="1"/>
    </location>
</feature>
<dbReference type="PROSITE" id="PS01066">
    <property type="entry name" value="UPP_SYNTHASE"/>
    <property type="match status" value="1"/>
</dbReference>
<accession>X0RWE1</accession>
<dbReference type="AlphaFoldDB" id="X0RWE1"/>
<comment type="cofactor">
    <cofactor evidence="1">
        <name>Mg(2+)</name>
        <dbReference type="ChEBI" id="CHEBI:18420"/>
    </cofactor>
</comment>
<dbReference type="EMBL" id="BARS01001536">
    <property type="protein sequence ID" value="GAF73139.1"/>
    <property type="molecule type" value="Genomic_DNA"/>
</dbReference>
<proteinExistence type="inferred from homology"/>
<dbReference type="GO" id="GO:0005829">
    <property type="term" value="C:cytosol"/>
    <property type="evidence" value="ECO:0007669"/>
    <property type="project" value="TreeGrafter"/>
</dbReference>
<dbReference type="CDD" id="cd00475">
    <property type="entry name" value="Cis_IPPS"/>
    <property type="match status" value="1"/>
</dbReference>
<dbReference type="GO" id="GO:0016094">
    <property type="term" value="P:polyprenol biosynthetic process"/>
    <property type="evidence" value="ECO:0007669"/>
    <property type="project" value="TreeGrafter"/>
</dbReference>
<evidence type="ECO:0000313" key="3">
    <source>
        <dbReference type="EMBL" id="GAF73139.1"/>
    </source>
</evidence>
<dbReference type="InterPro" id="IPR001441">
    <property type="entry name" value="UPP_synth-like"/>
</dbReference>
<evidence type="ECO:0008006" key="4">
    <source>
        <dbReference type="Google" id="ProtNLM"/>
    </source>
</evidence>
<dbReference type="PANTHER" id="PTHR10291">
    <property type="entry name" value="DEHYDRODOLICHYL DIPHOSPHATE SYNTHASE FAMILY MEMBER"/>
    <property type="match status" value="1"/>
</dbReference>
<dbReference type="HAMAP" id="MF_01139">
    <property type="entry name" value="ISPT"/>
    <property type="match status" value="1"/>
</dbReference>
<dbReference type="SUPFAM" id="SSF64005">
    <property type="entry name" value="Undecaprenyl diphosphate synthase"/>
    <property type="match status" value="1"/>
</dbReference>
<dbReference type="PANTHER" id="PTHR10291:SF0">
    <property type="entry name" value="DEHYDRODOLICHYL DIPHOSPHATE SYNTHASE 2"/>
    <property type="match status" value="1"/>
</dbReference>
<name>X0RWE1_9ZZZZ</name>
<sequence>VRRTIEAAIEFGVSYLTLFGFSSENWRRPADEVRDLMRLLRRYLRSETAEIHKNGIRLRIVGDLTRLPPDIVARIGEAEALTDAGTRLNLTIALSYGGRQEIISAAKRLAQRAVAGEIDPEAIDEQLFERELLTLGLPDPDLMIRTSGEQRISNFLLWQSAYSELVFVDKYWPDFGKDDLEAAIEEYARRDRRYGATPDSK</sequence>
<comment type="caution">
    <text evidence="3">The sequence shown here is derived from an EMBL/GenBank/DDBJ whole genome shotgun (WGS) entry which is preliminary data.</text>
</comment>
<keyword evidence="2" id="KW-0808">Transferase</keyword>
<dbReference type="GO" id="GO:0008834">
    <property type="term" value="F:ditrans,polycis-undecaprenyl-diphosphate synthase [(2E,6E)-farnesyl-diphosphate specific] activity"/>
    <property type="evidence" value="ECO:0007669"/>
    <property type="project" value="TreeGrafter"/>
</dbReference>
<dbReference type="GO" id="GO:0000287">
    <property type="term" value="F:magnesium ion binding"/>
    <property type="evidence" value="ECO:0007669"/>
    <property type="project" value="TreeGrafter"/>
</dbReference>
<evidence type="ECO:0000256" key="1">
    <source>
        <dbReference type="ARBA" id="ARBA00001946"/>
    </source>
</evidence>
<evidence type="ECO:0000256" key="2">
    <source>
        <dbReference type="ARBA" id="ARBA00022679"/>
    </source>
</evidence>
<dbReference type="NCBIfam" id="TIGR00055">
    <property type="entry name" value="uppS"/>
    <property type="match status" value="1"/>
</dbReference>
<reference evidence="3" key="1">
    <citation type="journal article" date="2014" name="Front. Microbiol.">
        <title>High frequency of phylogenetically diverse reductive dehalogenase-homologous genes in deep subseafloor sedimentary metagenomes.</title>
        <authorList>
            <person name="Kawai M."/>
            <person name="Futagami T."/>
            <person name="Toyoda A."/>
            <person name="Takaki Y."/>
            <person name="Nishi S."/>
            <person name="Hori S."/>
            <person name="Arai W."/>
            <person name="Tsubouchi T."/>
            <person name="Morono Y."/>
            <person name="Uchiyama I."/>
            <person name="Ito T."/>
            <person name="Fujiyama A."/>
            <person name="Inagaki F."/>
            <person name="Takami H."/>
        </authorList>
    </citation>
    <scope>NUCLEOTIDE SEQUENCE</scope>
    <source>
        <strain evidence="3">Expedition CK06-06</strain>
    </source>
</reference>
<gene>
    <name evidence="3" type="ORF">S01H1_02969</name>
</gene>
<organism evidence="3">
    <name type="scientific">marine sediment metagenome</name>
    <dbReference type="NCBI Taxonomy" id="412755"/>
    <lineage>
        <taxon>unclassified sequences</taxon>
        <taxon>metagenomes</taxon>
        <taxon>ecological metagenomes</taxon>
    </lineage>
</organism>
<dbReference type="InterPro" id="IPR018520">
    <property type="entry name" value="UPP_synth-like_CS"/>
</dbReference>
<dbReference type="Gene3D" id="3.40.1180.10">
    <property type="entry name" value="Decaprenyl diphosphate synthase-like"/>
    <property type="match status" value="1"/>
</dbReference>